<gene>
    <name evidence="1" type="ORF">PAUS00366_LOCUS2452</name>
</gene>
<reference evidence="1" key="1">
    <citation type="submission" date="2021-01" db="EMBL/GenBank/DDBJ databases">
        <authorList>
            <person name="Corre E."/>
            <person name="Pelletier E."/>
            <person name="Niang G."/>
            <person name="Scheremetjew M."/>
            <person name="Finn R."/>
            <person name="Kale V."/>
            <person name="Holt S."/>
            <person name="Cochrane G."/>
            <person name="Meng A."/>
            <person name="Brown T."/>
            <person name="Cohen L."/>
        </authorList>
    </citation>
    <scope>NUCLEOTIDE SEQUENCE</scope>
    <source>
        <strain evidence="1">10249 10 AB</strain>
    </source>
</reference>
<accession>A0A7S4AB32</accession>
<dbReference type="AlphaFoldDB" id="A0A7S4AB32"/>
<evidence type="ECO:0000313" key="1">
    <source>
        <dbReference type="EMBL" id="CAE0709732.1"/>
    </source>
</evidence>
<organism evidence="1">
    <name type="scientific">Pseudo-nitzschia australis</name>
    <dbReference type="NCBI Taxonomy" id="44445"/>
    <lineage>
        <taxon>Eukaryota</taxon>
        <taxon>Sar</taxon>
        <taxon>Stramenopiles</taxon>
        <taxon>Ochrophyta</taxon>
        <taxon>Bacillariophyta</taxon>
        <taxon>Bacillariophyceae</taxon>
        <taxon>Bacillariophycidae</taxon>
        <taxon>Bacillariales</taxon>
        <taxon>Bacillariaceae</taxon>
        <taxon>Pseudo-nitzschia</taxon>
    </lineage>
</organism>
<protein>
    <submittedName>
        <fullName evidence="1">Uncharacterized protein</fullName>
    </submittedName>
</protein>
<name>A0A7S4AB32_9STRA</name>
<dbReference type="EMBL" id="HBIX01003217">
    <property type="protein sequence ID" value="CAE0709732.1"/>
    <property type="molecule type" value="Transcribed_RNA"/>
</dbReference>
<proteinExistence type="predicted"/>
<sequence>MNYQSISSYQEKDIDHSRVVNDSESFPEHGFSYKRHIRGGVLAFGLLMLGYLGRYGNIQRTEESAFFGFGLGDGALCLTGNDLCDNHCCPRFLFGVTGVCGTCCYHGDCSGTFPQPPAGEFGTPFCGKDHTCVSHPNDNKIPDTGYPVWLPSETIDNSKVFRRLDMERHVVPGTDPVFTQVWYFDLSEQEEGGLSLADVEVTRNSIKIPLWARMHGAYSKTYPTFGESETGIVTTVMGDNEASLVTNYPKTTFVEKYHTLTFDGQKDTSRADFFVRKAEEQLAEEPEFDYGKFVTRGTAAFTAVGVRGTITSQVEAGIDQAVVWQARRFANDFPRSAIGSLNPSSVPAWADHEKKCKKAIELAKDPSFEREYLKSEQHCKHFEEGNGVDYTDTHAIMPLGRPIVTSSGEMVNAPVHYLGFVGGVIIADYDEETSVLQIYFQGHSVSRQYADVAFPGPEGLKGSALYVSAVTDGPDYVVSDKDGRTNEYLRLEQPDDDRSQFLGGRGKDYTLWARPKSETCKPGIEDGDFWTEMDLEPGAESIFDVLTGTLTLSRGVVQGMPCADVWMRSDAGAGTHGFDQNEMGVWGHFLMEVTDETTRTLGLARWWDNWECFYQDKDMGICEAERPGL</sequence>